<dbReference type="Gene3D" id="1.10.10.10">
    <property type="entry name" value="Winged helix-like DNA-binding domain superfamily/Winged helix DNA-binding domain"/>
    <property type="match status" value="1"/>
</dbReference>
<dbReference type="PANTHER" id="PTHR33169:SF24">
    <property type="entry name" value="TRANSCRIPTIONAL REGULATOR, PADR FAMILY"/>
    <property type="match status" value="1"/>
</dbReference>
<dbReference type="InterPro" id="IPR036390">
    <property type="entry name" value="WH_DNA-bd_sf"/>
</dbReference>
<dbReference type="Proteomes" id="UP000269226">
    <property type="component" value="Plasmid pMP1"/>
</dbReference>
<dbReference type="InterPro" id="IPR052509">
    <property type="entry name" value="Metal_resp_DNA-bind_regulator"/>
</dbReference>
<evidence type="ECO:0000313" key="2">
    <source>
        <dbReference type="EMBL" id="BBC61801.1"/>
    </source>
</evidence>
<dbReference type="InterPro" id="IPR036388">
    <property type="entry name" value="WH-like_DNA-bd_sf"/>
</dbReference>
<dbReference type="EMBL" id="AP018493">
    <property type="protein sequence ID" value="BBC61801.1"/>
    <property type="molecule type" value="Genomic_DNA"/>
</dbReference>
<protein>
    <submittedName>
        <fullName evidence="2">Transcriptional regulator, PadR family</fullName>
    </submittedName>
</protein>
<dbReference type="OMA" id="YGYQMIE"/>
<dbReference type="GeneID" id="39499317"/>
<gene>
    <name evidence="2" type="ORF">DAT561_p1099</name>
</gene>
<feature type="domain" description="Transcription regulator PadR N-terminal" evidence="1">
    <location>
        <begin position="14"/>
        <end position="81"/>
    </location>
</feature>
<name>A0A2Z5Y4T5_9ENTE</name>
<reference evidence="2 3" key="1">
    <citation type="submission" date="2018-01" db="EMBL/GenBank/DDBJ databases">
        <title>Whole genome sequence of Melissococcus plutonius DAT561.</title>
        <authorList>
            <person name="Okumura K."/>
            <person name="Takamatsu D."/>
            <person name="Okura M."/>
        </authorList>
    </citation>
    <scope>NUCLEOTIDE SEQUENCE [LARGE SCALE GENOMIC DNA]</scope>
    <source>
        <strain evidence="2 3">DAT561</strain>
        <plasmid evidence="3">pmp1 dat561 dna</plasmid>
    </source>
</reference>
<dbReference type="RefSeq" id="WP_013774733.1">
    <property type="nucleotide sequence ID" value="NZ_AP018493.1"/>
</dbReference>
<dbReference type="PANTHER" id="PTHR33169">
    <property type="entry name" value="PADR-FAMILY TRANSCRIPTIONAL REGULATOR"/>
    <property type="match status" value="1"/>
</dbReference>
<dbReference type="AlphaFoldDB" id="A0A2Z5Y4T5"/>
<dbReference type="SUPFAM" id="SSF46785">
    <property type="entry name" value="Winged helix' DNA-binding domain"/>
    <property type="match status" value="1"/>
</dbReference>
<sequence length="103" mass="12093">MAIQISSELLEGIVLSVLKNEDLYGYVLTQKVQARFPISESTIYPVLRRLKKNNYLKTYDQPYQGRNRRYYQLTEGGAEHLVKIIDEWTAFSHQVNQALEENR</sequence>
<dbReference type="InterPro" id="IPR005149">
    <property type="entry name" value="Tscrpt_reg_PadR_N"/>
</dbReference>
<evidence type="ECO:0000259" key="1">
    <source>
        <dbReference type="Pfam" id="PF03551"/>
    </source>
</evidence>
<accession>A0A2Z5Y4T5</accession>
<proteinExistence type="predicted"/>
<keyword evidence="2" id="KW-0614">Plasmid</keyword>
<geneLocation type="plasmid" evidence="3">
    <name>pmp1 dat561 dna</name>
</geneLocation>
<organism evidence="2 3">
    <name type="scientific">Melissococcus plutonius</name>
    <dbReference type="NCBI Taxonomy" id="33970"/>
    <lineage>
        <taxon>Bacteria</taxon>
        <taxon>Bacillati</taxon>
        <taxon>Bacillota</taxon>
        <taxon>Bacilli</taxon>
        <taxon>Lactobacillales</taxon>
        <taxon>Enterococcaceae</taxon>
        <taxon>Melissococcus</taxon>
    </lineage>
</organism>
<evidence type="ECO:0000313" key="3">
    <source>
        <dbReference type="Proteomes" id="UP000269226"/>
    </source>
</evidence>
<dbReference type="Pfam" id="PF03551">
    <property type="entry name" value="PadR"/>
    <property type="match status" value="1"/>
</dbReference>